<comment type="caution">
    <text evidence="2">The sequence shown here is derived from an EMBL/GenBank/DDBJ whole genome shotgun (WGS) entry which is preliminary data.</text>
</comment>
<proteinExistence type="predicted"/>
<evidence type="ECO:0000256" key="1">
    <source>
        <dbReference type="SAM" id="MobiDB-lite"/>
    </source>
</evidence>
<dbReference type="Proteomes" id="UP000324222">
    <property type="component" value="Unassembled WGS sequence"/>
</dbReference>
<gene>
    <name evidence="2" type="ORF">E2C01_039685</name>
</gene>
<reference evidence="2 3" key="1">
    <citation type="submission" date="2019-05" db="EMBL/GenBank/DDBJ databases">
        <title>Another draft genome of Portunus trituberculatus and its Hox gene families provides insights of decapod evolution.</title>
        <authorList>
            <person name="Jeong J.-H."/>
            <person name="Song I."/>
            <person name="Kim S."/>
            <person name="Choi T."/>
            <person name="Kim D."/>
            <person name="Ryu S."/>
            <person name="Kim W."/>
        </authorList>
    </citation>
    <scope>NUCLEOTIDE SEQUENCE [LARGE SCALE GENOMIC DNA]</scope>
    <source>
        <tissue evidence="2">Muscle</tissue>
    </source>
</reference>
<organism evidence="2 3">
    <name type="scientific">Portunus trituberculatus</name>
    <name type="common">Swimming crab</name>
    <name type="synonym">Neptunus trituberculatus</name>
    <dbReference type="NCBI Taxonomy" id="210409"/>
    <lineage>
        <taxon>Eukaryota</taxon>
        <taxon>Metazoa</taxon>
        <taxon>Ecdysozoa</taxon>
        <taxon>Arthropoda</taxon>
        <taxon>Crustacea</taxon>
        <taxon>Multicrustacea</taxon>
        <taxon>Malacostraca</taxon>
        <taxon>Eumalacostraca</taxon>
        <taxon>Eucarida</taxon>
        <taxon>Decapoda</taxon>
        <taxon>Pleocyemata</taxon>
        <taxon>Brachyura</taxon>
        <taxon>Eubrachyura</taxon>
        <taxon>Portunoidea</taxon>
        <taxon>Portunidae</taxon>
        <taxon>Portuninae</taxon>
        <taxon>Portunus</taxon>
    </lineage>
</organism>
<evidence type="ECO:0000313" key="2">
    <source>
        <dbReference type="EMBL" id="MPC45979.1"/>
    </source>
</evidence>
<protein>
    <submittedName>
        <fullName evidence="2">Uncharacterized protein</fullName>
    </submittedName>
</protein>
<evidence type="ECO:0000313" key="3">
    <source>
        <dbReference type="Proteomes" id="UP000324222"/>
    </source>
</evidence>
<sequence>MVRGSPTLRRDAANLLPWRPRLPSDAPPASLTRAADELMRPHEPRVSNKNPSVGGYSGVGKEGGAAGARRQGEAAEVLAAVPRQERCPPGGTARDSRQQPSAAPVGPDRGGHRRVSAGTPSLRAKAAASPERPLLGCRINFAARACRQDTDVECSSCEVTWRYSAN</sequence>
<feature type="compositionally biased region" description="Basic and acidic residues" evidence="1">
    <location>
        <begin position="34"/>
        <end position="46"/>
    </location>
</feature>
<feature type="compositionally biased region" description="Gly residues" evidence="1">
    <location>
        <begin position="55"/>
        <end position="66"/>
    </location>
</feature>
<keyword evidence="3" id="KW-1185">Reference proteome</keyword>
<dbReference type="AlphaFoldDB" id="A0A5B7FLE0"/>
<feature type="region of interest" description="Disordered" evidence="1">
    <location>
        <begin position="1"/>
        <end position="130"/>
    </location>
</feature>
<dbReference type="EMBL" id="VSRR010006978">
    <property type="protein sequence ID" value="MPC45979.1"/>
    <property type="molecule type" value="Genomic_DNA"/>
</dbReference>
<accession>A0A5B7FLE0</accession>
<name>A0A5B7FLE0_PORTR</name>